<sequence length="80" mass="8540">MEVQSGAQQPEPRPLDSPRSGANQQDEYDDRQTDASGRPSADMHSTDAQPESQKDDQKDVNHASLAGARTSLCQSAGATL</sequence>
<keyword evidence="2" id="KW-1185">Reference proteome</keyword>
<dbReference type="Proteomes" id="UP001057452">
    <property type="component" value="Chromosome 11"/>
</dbReference>
<protein>
    <submittedName>
        <fullName evidence="1">Uncharacterized protein</fullName>
    </submittedName>
</protein>
<evidence type="ECO:0000313" key="2">
    <source>
        <dbReference type="Proteomes" id="UP001057452"/>
    </source>
</evidence>
<reference evidence="1" key="1">
    <citation type="submission" date="2022-05" db="EMBL/GenBank/DDBJ databases">
        <title>Chromosome-level genome of Chaenocephalus aceratus.</title>
        <authorList>
            <person name="Park H."/>
        </authorList>
    </citation>
    <scope>NUCLEOTIDE SEQUENCE</scope>
    <source>
        <strain evidence="1">KU_202001</strain>
    </source>
</reference>
<name>A0ACB9WY65_CHAAC</name>
<evidence type="ECO:0000313" key="1">
    <source>
        <dbReference type="EMBL" id="KAI4818378.1"/>
    </source>
</evidence>
<organism evidence="1 2">
    <name type="scientific">Chaenocephalus aceratus</name>
    <name type="common">Blackfin icefish</name>
    <name type="synonym">Chaenichthys aceratus</name>
    <dbReference type="NCBI Taxonomy" id="36190"/>
    <lineage>
        <taxon>Eukaryota</taxon>
        <taxon>Metazoa</taxon>
        <taxon>Chordata</taxon>
        <taxon>Craniata</taxon>
        <taxon>Vertebrata</taxon>
        <taxon>Euteleostomi</taxon>
        <taxon>Actinopterygii</taxon>
        <taxon>Neopterygii</taxon>
        <taxon>Teleostei</taxon>
        <taxon>Neoteleostei</taxon>
        <taxon>Acanthomorphata</taxon>
        <taxon>Eupercaria</taxon>
        <taxon>Perciformes</taxon>
        <taxon>Notothenioidei</taxon>
        <taxon>Channichthyidae</taxon>
        <taxon>Chaenocephalus</taxon>
    </lineage>
</organism>
<dbReference type="EMBL" id="CM043795">
    <property type="protein sequence ID" value="KAI4818378.1"/>
    <property type="molecule type" value="Genomic_DNA"/>
</dbReference>
<accession>A0ACB9WY65</accession>
<comment type="caution">
    <text evidence="1">The sequence shown here is derived from an EMBL/GenBank/DDBJ whole genome shotgun (WGS) entry which is preliminary data.</text>
</comment>
<proteinExistence type="predicted"/>
<gene>
    <name evidence="1" type="ORF">KUCAC02_011721</name>
</gene>